<evidence type="ECO:0000313" key="2">
    <source>
        <dbReference type="EMBL" id="ODV86498.1"/>
    </source>
</evidence>
<proteinExistence type="predicted"/>
<keyword evidence="3" id="KW-1185">Reference proteome</keyword>
<dbReference type="AlphaFoldDB" id="A0A1E4T4B1"/>
<dbReference type="GO" id="GO:0005829">
    <property type="term" value="C:cytosol"/>
    <property type="evidence" value="ECO:0007669"/>
    <property type="project" value="TreeGrafter"/>
</dbReference>
<evidence type="ECO:0000259" key="1">
    <source>
        <dbReference type="Pfam" id="PF00117"/>
    </source>
</evidence>
<dbReference type="CDD" id="cd01741">
    <property type="entry name" value="GATase1_1"/>
    <property type="match status" value="1"/>
</dbReference>
<reference evidence="3" key="1">
    <citation type="submission" date="2016-04" db="EMBL/GenBank/DDBJ databases">
        <title>Comparative genomics of biotechnologically important yeasts.</title>
        <authorList>
            <consortium name="DOE Joint Genome Institute"/>
            <person name="Riley R."/>
            <person name="Haridas S."/>
            <person name="Wolfe K.H."/>
            <person name="Lopes M.R."/>
            <person name="Hittinger C.T."/>
            <person name="Goker M."/>
            <person name="Salamov A."/>
            <person name="Wisecaver J."/>
            <person name="Long T.M."/>
            <person name="Aerts A.L."/>
            <person name="Barry K."/>
            <person name="Choi C."/>
            <person name="Clum A."/>
            <person name="Coughlan A.Y."/>
            <person name="Deshpande S."/>
            <person name="Douglass A.P."/>
            <person name="Hanson S.J."/>
            <person name="Klenk H.-P."/>
            <person name="Labutti K."/>
            <person name="Lapidus A."/>
            <person name="Lindquist E."/>
            <person name="Lipzen A."/>
            <person name="Meier-Kolthoff J.P."/>
            <person name="Ohm R.A."/>
            <person name="Otillar R.P."/>
            <person name="Pangilinan J."/>
            <person name="Peng Y."/>
            <person name="Rokas A."/>
            <person name="Rosa C.A."/>
            <person name="Scheuner C."/>
            <person name="Sibirny A.A."/>
            <person name="Slot J.C."/>
            <person name="Stielow J.B."/>
            <person name="Sun H."/>
            <person name="Kurtzman C.P."/>
            <person name="Blackwell M."/>
            <person name="Grigoriev I.V."/>
            <person name="Jeffries T.W."/>
        </authorList>
    </citation>
    <scope>NUCLEOTIDE SEQUENCE [LARGE SCALE GENOMIC DNA]</scope>
    <source>
        <strain evidence="3">NRRL YB-2248</strain>
    </source>
</reference>
<evidence type="ECO:0000313" key="3">
    <source>
        <dbReference type="Proteomes" id="UP000094801"/>
    </source>
</evidence>
<dbReference type="EMBL" id="KV453850">
    <property type="protein sequence ID" value="ODV86498.1"/>
    <property type="molecule type" value="Genomic_DNA"/>
</dbReference>
<dbReference type="SUPFAM" id="SSF52317">
    <property type="entry name" value="Class I glutamine amidotransferase-like"/>
    <property type="match status" value="1"/>
</dbReference>
<dbReference type="InterPro" id="IPR044992">
    <property type="entry name" value="ChyE-like"/>
</dbReference>
<gene>
    <name evidence="2" type="ORF">CANARDRAFT_136847</name>
</gene>
<dbReference type="InterPro" id="IPR017926">
    <property type="entry name" value="GATASE"/>
</dbReference>
<dbReference type="Proteomes" id="UP000094801">
    <property type="component" value="Unassembled WGS sequence"/>
</dbReference>
<dbReference type="InterPro" id="IPR029062">
    <property type="entry name" value="Class_I_gatase-like"/>
</dbReference>
<accession>A0A1E4T4B1</accession>
<protein>
    <recommendedName>
        <fullName evidence="1">Glutamine amidotransferase domain-containing protein</fullName>
    </recommendedName>
</protein>
<dbReference type="STRING" id="983967.A0A1E4T4B1"/>
<dbReference type="Gene3D" id="3.40.50.880">
    <property type="match status" value="1"/>
</dbReference>
<dbReference type="OrthoDB" id="92161at2759"/>
<feature type="domain" description="Glutamine amidotransferase" evidence="1">
    <location>
        <begin position="50"/>
        <end position="193"/>
    </location>
</feature>
<dbReference type="PANTHER" id="PTHR42695:SF5">
    <property type="entry name" value="GLUTAMINE AMIDOTRANSFERASE YLR126C-RELATED"/>
    <property type="match status" value="1"/>
</dbReference>
<dbReference type="GO" id="GO:0005634">
    <property type="term" value="C:nucleus"/>
    <property type="evidence" value="ECO:0007669"/>
    <property type="project" value="TreeGrafter"/>
</dbReference>
<dbReference type="Pfam" id="PF00117">
    <property type="entry name" value="GATase"/>
    <property type="match status" value="1"/>
</dbReference>
<dbReference type="PROSITE" id="PS51273">
    <property type="entry name" value="GATASE_TYPE_1"/>
    <property type="match status" value="1"/>
</dbReference>
<dbReference type="PANTHER" id="PTHR42695">
    <property type="entry name" value="GLUTAMINE AMIDOTRANSFERASE YLR126C-RELATED"/>
    <property type="match status" value="1"/>
</dbReference>
<organism evidence="2 3">
    <name type="scientific">[Candida] arabinofermentans NRRL YB-2248</name>
    <dbReference type="NCBI Taxonomy" id="983967"/>
    <lineage>
        <taxon>Eukaryota</taxon>
        <taxon>Fungi</taxon>
        <taxon>Dikarya</taxon>
        <taxon>Ascomycota</taxon>
        <taxon>Saccharomycotina</taxon>
        <taxon>Pichiomycetes</taxon>
        <taxon>Pichiales</taxon>
        <taxon>Pichiaceae</taxon>
        <taxon>Ogataea</taxon>
        <taxon>Ogataea/Candida clade</taxon>
    </lineage>
</organism>
<name>A0A1E4T4B1_9ASCO</name>
<sequence length="242" mass="27526">MSLKVAILLCDTQIPVLESDYGNFADQAVKLLTTNDHKYSFDVYNAMDLQLPNINELKQYHAIYITGSRSDSYDTSQEWITNTISFLKNVIYHHDYLKIVGVCFGHQLIALAIGMNTGKNNKGWEVGLTEIKVNESIDLFKDKSLNIVEMHQDIAYGDLPIGFTNIGSSSICQYQGFYKFGKLLSFQGHPEFSIDCAELLVKDRVNRGIFDESILNDVKFRGCNLRNDSINLQNIIFKFLNQ</sequence>